<name>A0A165E6E8_EXIGL</name>
<evidence type="ECO:0008006" key="5">
    <source>
        <dbReference type="Google" id="ProtNLM"/>
    </source>
</evidence>
<evidence type="ECO:0000313" key="3">
    <source>
        <dbReference type="EMBL" id="KZV86174.1"/>
    </source>
</evidence>
<feature type="chain" id="PRO_5007857052" description="Secreted protein" evidence="2">
    <location>
        <begin position="18"/>
        <end position="108"/>
    </location>
</feature>
<dbReference type="Proteomes" id="UP000077266">
    <property type="component" value="Unassembled WGS sequence"/>
</dbReference>
<dbReference type="InParanoid" id="A0A165E6E8"/>
<feature type="compositionally biased region" description="Pro residues" evidence="1">
    <location>
        <begin position="72"/>
        <end position="85"/>
    </location>
</feature>
<evidence type="ECO:0000313" key="4">
    <source>
        <dbReference type="Proteomes" id="UP000077266"/>
    </source>
</evidence>
<feature type="signal peptide" evidence="2">
    <location>
        <begin position="1"/>
        <end position="17"/>
    </location>
</feature>
<evidence type="ECO:0000256" key="1">
    <source>
        <dbReference type="SAM" id="MobiDB-lite"/>
    </source>
</evidence>
<accession>A0A165E6E8</accession>
<keyword evidence="4" id="KW-1185">Reference proteome</keyword>
<dbReference type="AlphaFoldDB" id="A0A165E6E8"/>
<feature type="region of interest" description="Disordered" evidence="1">
    <location>
        <begin position="63"/>
        <end position="108"/>
    </location>
</feature>
<organism evidence="3 4">
    <name type="scientific">Exidia glandulosa HHB12029</name>
    <dbReference type="NCBI Taxonomy" id="1314781"/>
    <lineage>
        <taxon>Eukaryota</taxon>
        <taxon>Fungi</taxon>
        <taxon>Dikarya</taxon>
        <taxon>Basidiomycota</taxon>
        <taxon>Agaricomycotina</taxon>
        <taxon>Agaricomycetes</taxon>
        <taxon>Auriculariales</taxon>
        <taxon>Exidiaceae</taxon>
        <taxon>Exidia</taxon>
    </lineage>
</organism>
<sequence length="108" mass="11152">MLARIALLALSIVATLAVDQATYDALVYHYQYAAAAYAATYDALVYHYQYAAAAYAGTCAHPNGQTLVSTPESPPEPGPQSPSPAEPDAGLVRAEGSGLVAGEPEPEA</sequence>
<evidence type="ECO:0000256" key="2">
    <source>
        <dbReference type="SAM" id="SignalP"/>
    </source>
</evidence>
<keyword evidence="2" id="KW-0732">Signal</keyword>
<proteinExistence type="predicted"/>
<reference evidence="3 4" key="1">
    <citation type="journal article" date="2016" name="Mol. Biol. Evol.">
        <title>Comparative Genomics of Early-Diverging Mushroom-Forming Fungi Provides Insights into the Origins of Lignocellulose Decay Capabilities.</title>
        <authorList>
            <person name="Nagy L.G."/>
            <person name="Riley R."/>
            <person name="Tritt A."/>
            <person name="Adam C."/>
            <person name="Daum C."/>
            <person name="Floudas D."/>
            <person name="Sun H."/>
            <person name="Yadav J.S."/>
            <person name="Pangilinan J."/>
            <person name="Larsson K.H."/>
            <person name="Matsuura K."/>
            <person name="Barry K."/>
            <person name="Labutti K."/>
            <person name="Kuo R."/>
            <person name="Ohm R.A."/>
            <person name="Bhattacharya S.S."/>
            <person name="Shirouzu T."/>
            <person name="Yoshinaga Y."/>
            <person name="Martin F.M."/>
            <person name="Grigoriev I.V."/>
            <person name="Hibbett D.S."/>
        </authorList>
    </citation>
    <scope>NUCLEOTIDE SEQUENCE [LARGE SCALE GENOMIC DNA]</scope>
    <source>
        <strain evidence="3 4">HHB12029</strain>
    </source>
</reference>
<dbReference type="EMBL" id="KV426164">
    <property type="protein sequence ID" value="KZV86174.1"/>
    <property type="molecule type" value="Genomic_DNA"/>
</dbReference>
<gene>
    <name evidence="3" type="ORF">EXIGLDRAFT_698680</name>
</gene>
<protein>
    <recommendedName>
        <fullName evidence="5">Secreted protein</fullName>
    </recommendedName>
</protein>